<feature type="region of interest" description="Disordered" evidence="1">
    <location>
        <begin position="1"/>
        <end position="114"/>
    </location>
</feature>
<feature type="compositionally biased region" description="Polar residues" evidence="1">
    <location>
        <begin position="642"/>
        <end position="652"/>
    </location>
</feature>
<feature type="compositionally biased region" description="Polar residues" evidence="1">
    <location>
        <begin position="671"/>
        <end position="703"/>
    </location>
</feature>
<evidence type="ECO:0000313" key="4">
    <source>
        <dbReference type="Proteomes" id="UP000245942"/>
    </source>
</evidence>
<feature type="region of interest" description="Disordered" evidence="1">
    <location>
        <begin position="336"/>
        <end position="390"/>
    </location>
</feature>
<evidence type="ECO:0000256" key="2">
    <source>
        <dbReference type="SAM" id="Phobius"/>
    </source>
</evidence>
<dbReference type="RefSeq" id="XP_025347608.1">
    <property type="nucleotide sequence ID" value="XM_025494993.1"/>
</dbReference>
<feature type="compositionally biased region" description="Basic and acidic residues" evidence="1">
    <location>
        <begin position="541"/>
        <end position="551"/>
    </location>
</feature>
<keyword evidence="2" id="KW-0812">Transmembrane</keyword>
<reference evidence="3 4" key="1">
    <citation type="journal article" date="2018" name="Mol. Biol. Evol.">
        <title>Broad Genomic Sampling Reveals a Smut Pathogenic Ancestry of the Fungal Clade Ustilaginomycotina.</title>
        <authorList>
            <person name="Kijpornyongpan T."/>
            <person name="Mondo S.J."/>
            <person name="Barry K."/>
            <person name="Sandor L."/>
            <person name="Lee J."/>
            <person name="Lipzen A."/>
            <person name="Pangilinan J."/>
            <person name="LaButti K."/>
            <person name="Hainaut M."/>
            <person name="Henrissat B."/>
            <person name="Grigoriev I.V."/>
            <person name="Spatafora J.W."/>
            <person name="Aime M.C."/>
        </authorList>
    </citation>
    <scope>NUCLEOTIDE SEQUENCE [LARGE SCALE GENOMIC DNA]</scope>
    <source>
        <strain evidence="3 4">MCA 4718</strain>
    </source>
</reference>
<feature type="compositionally biased region" description="Low complexity" evidence="1">
    <location>
        <begin position="88"/>
        <end position="106"/>
    </location>
</feature>
<sequence length="778" mass="84778">MAAPVDKTRTELGRRFPSPSRVPRSVTGFSPGGATPTGYSYLNRAPALVTSTRRGPVRSVTESPPAPATSDMPKTTRLPASCNESQLSESSSSPPRRPAMRAFPRSNTTPNLHSTHVASSAGRIQAPLAAHSLADLPRDPRTWLPDEVSIYLFHVFVNVPVPVMETLAHFVASAHLTGKAFLRLRERDLEKKGMNTRWRRLLCEASRRLRRDALRRRIWSGREDEWSGSDEGGSDRPRDTESAREGSQLANGEKRVMTITLKRIQNRKYVKDVIQGLEPAASDENQPRVPGLRPRRKETASWAHADTEGYTSSRDAVSPSFGEGYVRGRVTSLTYQKDSGSWTTRQRQDKDGFSQSSSVDSIIGLRNDSPGGPSESADESKCTVSVPSQGADWSEAPVLLVAASEEDRTDIAGETEDVSPWSPLEPGLIDAILESDMSRSQESDIFSMSRDYNMSSASTLAGDIDYDPVKRVRASTSQSEDDFWRGNGVEDDGRREMESDREAKEEETNVVTGEEKFDEDRYQDSPEDEPENESAPQLARDSFRLSKPPDFHARTFSRASTRSTRSLFTALETDSVGTIRSDYATAPSDFGSLTYSAPRRKKITSVTTLFGLGIAEAELEGQEVTHGELSGIEESLPIKSAELSSSDPQNAGSDGEEEEGQFDDPAEETEPTSALNLTEHSTCTNSDSRIPTSNQRDAQPFATSPNSGEGDPSPSSDGDGPSSWQTLLRSTIDQLQYVRGCMGLRALPAYAVALGMGAVVVLGSAALNGVVGRKGVRG</sequence>
<keyword evidence="4" id="KW-1185">Reference proteome</keyword>
<feature type="transmembrane region" description="Helical" evidence="2">
    <location>
        <begin position="749"/>
        <end position="771"/>
    </location>
</feature>
<feature type="compositionally biased region" description="Acidic residues" evidence="1">
    <location>
        <begin position="654"/>
        <end position="670"/>
    </location>
</feature>
<accession>A0A316U6K5</accession>
<feature type="region of interest" description="Disordered" evidence="1">
    <location>
        <begin position="280"/>
        <end position="303"/>
    </location>
</feature>
<evidence type="ECO:0000313" key="3">
    <source>
        <dbReference type="EMBL" id="PWN20448.1"/>
    </source>
</evidence>
<gene>
    <name evidence="3" type="ORF">BCV69DRAFT_313031</name>
</gene>
<feature type="compositionally biased region" description="Polar residues" evidence="1">
    <location>
        <begin position="336"/>
        <end position="345"/>
    </location>
</feature>
<feature type="compositionally biased region" description="Low complexity" evidence="1">
    <location>
        <begin position="704"/>
        <end position="723"/>
    </location>
</feature>
<feature type="compositionally biased region" description="Basic and acidic residues" evidence="1">
    <location>
        <begin position="233"/>
        <end position="244"/>
    </location>
</feature>
<dbReference type="OrthoDB" id="2425321at2759"/>
<feature type="region of interest" description="Disordered" evidence="1">
    <location>
        <begin position="472"/>
        <end position="551"/>
    </location>
</feature>
<protein>
    <submittedName>
        <fullName evidence="3">Uncharacterized protein</fullName>
    </submittedName>
</protein>
<dbReference type="EMBL" id="KZ819328">
    <property type="protein sequence ID" value="PWN20448.1"/>
    <property type="molecule type" value="Genomic_DNA"/>
</dbReference>
<name>A0A316U6K5_9BASI</name>
<dbReference type="Proteomes" id="UP000245942">
    <property type="component" value="Unassembled WGS sequence"/>
</dbReference>
<dbReference type="AlphaFoldDB" id="A0A316U6K5"/>
<organism evidence="3 4">
    <name type="scientific">Pseudomicrostroma glucosiphilum</name>
    <dbReference type="NCBI Taxonomy" id="1684307"/>
    <lineage>
        <taxon>Eukaryota</taxon>
        <taxon>Fungi</taxon>
        <taxon>Dikarya</taxon>
        <taxon>Basidiomycota</taxon>
        <taxon>Ustilaginomycotina</taxon>
        <taxon>Exobasidiomycetes</taxon>
        <taxon>Microstromatales</taxon>
        <taxon>Microstromatales incertae sedis</taxon>
        <taxon>Pseudomicrostroma</taxon>
    </lineage>
</organism>
<dbReference type="GeneID" id="37016727"/>
<feature type="compositionally biased region" description="Low complexity" evidence="1">
    <location>
        <begin position="15"/>
        <end position="26"/>
    </location>
</feature>
<keyword evidence="2" id="KW-1133">Transmembrane helix</keyword>
<feature type="region of interest" description="Disordered" evidence="1">
    <location>
        <begin position="224"/>
        <end position="252"/>
    </location>
</feature>
<evidence type="ECO:0000256" key="1">
    <source>
        <dbReference type="SAM" id="MobiDB-lite"/>
    </source>
</evidence>
<feature type="compositionally biased region" description="Basic and acidic residues" evidence="1">
    <location>
        <begin position="1"/>
        <end position="14"/>
    </location>
</feature>
<keyword evidence="2" id="KW-0472">Membrane</keyword>
<feature type="compositionally biased region" description="Basic and acidic residues" evidence="1">
    <location>
        <begin position="491"/>
        <end position="524"/>
    </location>
</feature>
<feature type="region of interest" description="Disordered" evidence="1">
    <location>
        <begin position="637"/>
        <end position="725"/>
    </location>
</feature>
<proteinExistence type="predicted"/>